<protein>
    <submittedName>
        <fullName evidence="3">Neprosin</fullName>
    </submittedName>
</protein>
<feature type="chain" id="PRO_5035934829" evidence="1">
    <location>
        <begin position="17"/>
        <end position="373"/>
    </location>
</feature>
<dbReference type="AlphaFoldDB" id="A0A8T2EWU5"/>
<dbReference type="InterPro" id="IPR025521">
    <property type="entry name" value="Neprosin_propep"/>
</dbReference>
<dbReference type="PANTHER" id="PTHR31589:SF110">
    <property type="entry name" value="PROTEIN, PUTATIVE (DUF239)-RELATED"/>
    <property type="match status" value="1"/>
</dbReference>
<dbReference type="InterPro" id="IPR053168">
    <property type="entry name" value="Glutamic_endopeptidase"/>
</dbReference>
<evidence type="ECO:0000313" key="4">
    <source>
        <dbReference type="Proteomes" id="UP000694240"/>
    </source>
</evidence>
<accession>A0A8T2EWU5</accession>
<dbReference type="InterPro" id="IPR004314">
    <property type="entry name" value="Neprosin"/>
</dbReference>
<evidence type="ECO:0000313" key="3">
    <source>
        <dbReference type="EMBL" id="KAG7627736.1"/>
    </source>
</evidence>
<feature type="signal peptide" evidence="1">
    <location>
        <begin position="1"/>
        <end position="16"/>
    </location>
</feature>
<proteinExistence type="predicted"/>
<name>A0A8T2EWU5_9BRAS</name>
<sequence length="373" mass="42158">MIFSIIMAVLLAQASSLPKKTIQSSDGDIVDCFDVRDQPSFDHSLLQNHEIQGAPAAGLPYMINKAGKRRVWQVWNQNGTSCPDETIPIRRSVVGAKRFKKKHWTDVRVNRRTVPYAAEEGHEYAIGEVVYLRGIYGTVATMNVWNPSVEHGTNEFSLSQIWLVAGHYNDSDLNTVEAGWQVFPDHYHDSQPRLFVYWTRDTYQKTGCLNLECPGFVQITSEFAIGSAFSPTSSYGGSQYDITMYIWKDTKDGNWWLSIDSSVIGYWPARLFTHLAHGPATLVQWGGEIVNSRSYGQHTTTQMGSGHFAEEGFSKAGFFRNLKIIDYLSYMQPVQEFILQTKNPTCYTAIKGYSEEWGSHFYYGGPGYNALCL</sequence>
<gene>
    <name evidence="3" type="ORF">ISN45_At03g040550</name>
</gene>
<dbReference type="EMBL" id="JAEFBK010000003">
    <property type="protein sequence ID" value="KAG7627736.1"/>
    <property type="molecule type" value="Genomic_DNA"/>
</dbReference>
<comment type="caution">
    <text evidence="3">The sequence shown here is derived from an EMBL/GenBank/DDBJ whole genome shotgun (WGS) entry which is preliminary data.</text>
</comment>
<feature type="domain" description="Neprosin PEP catalytic" evidence="2">
    <location>
        <begin position="116"/>
        <end position="373"/>
    </location>
</feature>
<dbReference type="Pfam" id="PF14365">
    <property type="entry name" value="Neprosin_AP"/>
    <property type="match status" value="1"/>
</dbReference>
<dbReference type="PROSITE" id="PS52045">
    <property type="entry name" value="NEPROSIN_PEP_CD"/>
    <property type="match status" value="1"/>
</dbReference>
<reference evidence="3 4" key="1">
    <citation type="submission" date="2020-12" db="EMBL/GenBank/DDBJ databases">
        <title>Concerted genomic and epigenomic changes stabilize Arabidopsis allopolyploids.</title>
        <authorList>
            <person name="Chen Z."/>
        </authorList>
    </citation>
    <scope>NUCLEOTIDE SEQUENCE [LARGE SCALE GENOMIC DNA]</scope>
    <source>
        <strain evidence="3">Allo738</strain>
        <tissue evidence="3">Leaf</tissue>
    </source>
</reference>
<dbReference type="Pfam" id="PF03080">
    <property type="entry name" value="Neprosin"/>
    <property type="match status" value="1"/>
</dbReference>
<evidence type="ECO:0000256" key="1">
    <source>
        <dbReference type="SAM" id="SignalP"/>
    </source>
</evidence>
<organism evidence="3 4">
    <name type="scientific">Arabidopsis thaliana x Arabidopsis arenosa</name>
    <dbReference type="NCBI Taxonomy" id="1240361"/>
    <lineage>
        <taxon>Eukaryota</taxon>
        <taxon>Viridiplantae</taxon>
        <taxon>Streptophyta</taxon>
        <taxon>Embryophyta</taxon>
        <taxon>Tracheophyta</taxon>
        <taxon>Spermatophyta</taxon>
        <taxon>Magnoliopsida</taxon>
        <taxon>eudicotyledons</taxon>
        <taxon>Gunneridae</taxon>
        <taxon>Pentapetalae</taxon>
        <taxon>rosids</taxon>
        <taxon>malvids</taxon>
        <taxon>Brassicales</taxon>
        <taxon>Brassicaceae</taxon>
        <taxon>Camelineae</taxon>
        <taxon>Arabidopsis</taxon>
    </lineage>
</organism>
<dbReference type="PANTHER" id="PTHR31589">
    <property type="entry name" value="PROTEIN, PUTATIVE (DUF239)-RELATED-RELATED"/>
    <property type="match status" value="1"/>
</dbReference>
<keyword evidence="4" id="KW-1185">Reference proteome</keyword>
<keyword evidence="1" id="KW-0732">Signal</keyword>
<dbReference type="Proteomes" id="UP000694240">
    <property type="component" value="Chromosome 3"/>
</dbReference>
<evidence type="ECO:0000259" key="2">
    <source>
        <dbReference type="PROSITE" id="PS52045"/>
    </source>
</evidence>